<sequence length="167" mass="18039">MASLRPCLWFDNQAEEAAEFYTGLFPNSRITRVVRYRAGSAKAEGSVLGVDFELDGAPFQALNGGPAFAFTEAISFVVELDSQAEIDRVWDAMLDSGGVASQCGWIKDRYGLSWQIVPRSLGQMLASDDRAAAQRATEAMLGMVRLDMALLAIAFAGDPKHLESGTA</sequence>
<evidence type="ECO:0000313" key="3">
    <source>
        <dbReference type="Proteomes" id="UP000244978"/>
    </source>
</evidence>
<dbReference type="InterPro" id="IPR029068">
    <property type="entry name" value="Glyas_Bleomycin-R_OHBP_Dase"/>
</dbReference>
<dbReference type="PANTHER" id="PTHR33990">
    <property type="entry name" value="PROTEIN YJDN-RELATED"/>
    <property type="match status" value="1"/>
</dbReference>
<dbReference type="Proteomes" id="UP000244978">
    <property type="component" value="Unassembled WGS sequence"/>
</dbReference>
<organism evidence="2 3">
    <name type="scientific">Homoserinimonas hongtaonis</name>
    <dbReference type="NCBI Taxonomy" id="2079791"/>
    <lineage>
        <taxon>Bacteria</taxon>
        <taxon>Bacillati</taxon>
        <taxon>Actinomycetota</taxon>
        <taxon>Actinomycetes</taxon>
        <taxon>Micrococcales</taxon>
        <taxon>Microbacteriaceae</taxon>
        <taxon>Homoserinimonas</taxon>
    </lineage>
</organism>
<proteinExistence type="predicted"/>
<dbReference type="PIRSF" id="PIRSF021700">
    <property type="entry name" value="3_dmu_93_MTrfase"/>
    <property type="match status" value="1"/>
</dbReference>
<comment type="caution">
    <text evidence="2">The sequence shown here is derived from an EMBL/GenBank/DDBJ whole genome shotgun (WGS) entry which is preliminary data.</text>
</comment>
<dbReference type="Pfam" id="PF06983">
    <property type="entry name" value="3-dmu-9_3-mt"/>
    <property type="match status" value="1"/>
</dbReference>
<feature type="domain" description="PhnB-like" evidence="1">
    <location>
        <begin position="4"/>
        <end position="117"/>
    </location>
</feature>
<dbReference type="EMBL" id="QEEX01000001">
    <property type="protein sequence ID" value="PWB98273.1"/>
    <property type="molecule type" value="Genomic_DNA"/>
</dbReference>
<name>A0A2U1T3D6_9MICO</name>
<reference evidence="3" key="1">
    <citation type="submission" date="2018-04" db="EMBL/GenBank/DDBJ databases">
        <authorList>
            <person name="Liu S."/>
            <person name="Wang Z."/>
            <person name="Li J."/>
        </authorList>
    </citation>
    <scope>NUCLEOTIDE SEQUENCE [LARGE SCALE GENOMIC DNA]</scope>
    <source>
        <strain evidence="3">S1194</strain>
    </source>
</reference>
<dbReference type="InterPro" id="IPR028973">
    <property type="entry name" value="PhnB-like"/>
</dbReference>
<protein>
    <recommendedName>
        <fullName evidence="1">PhnB-like domain-containing protein</fullName>
    </recommendedName>
</protein>
<dbReference type="Gene3D" id="3.10.180.10">
    <property type="entry name" value="2,3-Dihydroxybiphenyl 1,2-Dioxygenase, domain 1"/>
    <property type="match status" value="1"/>
</dbReference>
<dbReference type="CDD" id="cd06588">
    <property type="entry name" value="PhnB_like"/>
    <property type="match status" value="1"/>
</dbReference>
<keyword evidence="3" id="KW-1185">Reference proteome</keyword>
<evidence type="ECO:0000259" key="1">
    <source>
        <dbReference type="Pfam" id="PF06983"/>
    </source>
</evidence>
<dbReference type="SUPFAM" id="SSF54593">
    <property type="entry name" value="Glyoxalase/Bleomycin resistance protein/Dihydroxybiphenyl dioxygenase"/>
    <property type="match status" value="1"/>
</dbReference>
<dbReference type="InterPro" id="IPR009725">
    <property type="entry name" value="3_dmu_93_MTrfase"/>
</dbReference>
<evidence type="ECO:0000313" key="2">
    <source>
        <dbReference type="EMBL" id="PWB98273.1"/>
    </source>
</evidence>
<gene>
    <name evidence="2" type="ORF">DF220_10865</name>
</gene>
<dbReference type="RefSeq" id="WP_108998012.1">
    <property type="nucleotide sequence ID" value="NZ_QEEX01000001.1"/>
</dbReference>
<dbReference type="AlphaFoldDB" id="A0A2U1T3D6"/>
<dbReference type="PANTHER" id="PTHR33990:SF2">
    <property type="entry name" value="PHNB-LIKE DOMAIN-CONTAINING PROTEIN"/>
    <property type="match status" value="1"/>
</dbReference>
<accession>A0A2U1T3D6</accession>